<dbReference type="CDD" id="cd02440">
    <property type="entry name" value="AdoMet_MTases"/>
    <property type="match status" value="1"/>
</dbReference>
<reference evidence="10 11" key="1">
    <citation type="submission" date="2007-05" db="EMBL/GenBank/DDBJ databases">
        <title>Complete sequence of Geobacter uraniireducens Rf4.</title>
        <authorList>
            <consortium name="US DOE Joint Genome Institute"/>
            <person name="Copeland A."/>
            <person name="Lucas S."/>
            <person name="Lapidus A."/>
            <person name="Barry K."/>
            <person name="Detter J.C."/>
            <person name="Glavina del Rio T."/>
            <person name="Hammon N."/>
            <person name="Israni S."/>
            <person name="Dalin E."/>
            <person name="Tice H."/>
            <person name="Pitluck S."/>
            <person name="Chertkov O."/>
            <person name="Brettin T."/>
            <person name="Bruce D."/>
            <person name="Han C."/>
            <person name="Schmutz J."/>
            <person name="Larimer F."/>
            <person name="Land M."/>
            <person name="Hauser L."/>
            <person name="Kyrpides N."/>
            <person name="Mikhailova N."/>
            <person name="Shelobolina E."/>
            <person name="Aklujkar M."/>
            <person name="Lovley D."/>
            <person name="Richardson P."/>
        </authorList>
    </citation>
    <scope>NUCLEOTIDE SEQUENCE [LARGE SCALE GENOMIC DNA]</scope>
    <source>
        <strain evidence="10 11">Rf4</strain>
    </source>
</reference>
<dbReference type="AlphaFoldDB" id="A5G4A5"/>
<accession>A5G4A5</accession>
<gene>
    <name evidence="10" type="ordered locus">Gura_2444</name>
</gene>
<dbReference type="PANTHER" id="PTHR43675">
    <property type="entry name" value="ARSENITE METHYLTRANSFERASE"/>
    <property type="match status" value="1"/>
</dbReference>
<comment type="catalytic activity">
    <reaction evidence="8">
        <text>arsenic triglutathione + 3 [thioredoxin]-dithiol + 3 S-adenosyl-L-methionine = trimethylarsine + 3 [thioredoxin]-disulfide + 3 glutathione + 3 S-adenosyl-L-homocysteine + 3 H(+)</text>
        <dbReference type="Rhea" id="RHEA:69432"/>
        <dbReference type="Rhea" id="RHEA-COMP:10698"/>
        <dbReference type="Rhea" id="RHEA-COMP:10700"/>
        <dbReference type="ChEBI" id="CHEBI:15378"/>
        <dbReference type="ChEBI" id="CHEBI:27130"/>
        <dbReference type="ChEBI" id="CHEBI:29950"/>
        <dbReference type="ChEBI" id="CHEBI:50058"/>
        <dbReference type="ChEBI" id="CHEBI:57856"/>
        <dbReference type="ChEBI" id="CHEBI:57925"/>
        <dbReference type="ChEBI" id="CHEBI:59789"/>
        <dbReference type="ChEBI" id="CHEBI:183640"/>
        <dbReference type="EC" id="2.1.1.137"/>
    </reaction>
</comment>
<dbReference type="InterPro" id="IPR026669">
    <property type="entry name" value="Arsenite_MeTrfase-like"/>
</dbReference>
<keyword evidence="11" id="KW-1185">Reference proteome</keyword>
<protein>
    <recommendedName>
        <fullName evidence="5">Arsenite methyltransferase</fullName>
        <ecNumber evidence="4">2.1.1.137</ecNumber>
    </recommendedName>
</protein>
<dbReference type="GO" id="GO:0032259">
    <property type="term" value="P:methylation"/>
    <property type="evidence" value="ECO:0007669"/>
    <property type="project" value="UniProtKB-KW"/>
</dbReference>
<evidence type="ECO:0000256" key="1">
    <source>
        <dbReference type="ARBA" id="ARBA00022679"/>
    </source>
</evidence>
<evidence type="ECO:0000256" key="6">
    <source>
        <dbReference type="ARBA" id="ARBA00047941"/>
    </source>
</evidence>
<comment type="similarity">
    <text evidence="3">Belongs to the methyltransferase superfamily. Arsenite methyltransferase family.</text>
</comment>
<evidence type="ECO:0000256" key="2">
    <source>
        <dbReference type="ARBA" id="ARBA00022691"/>
    </source>
</evidence>
<dbReference type="InterPro" id="IPR025714">
    <property type="entry name" value="Methyltranfer_dom"/>
</dbReference>
<evidence type="ECO:0000256" key="8">
    <source>
        <dbReference type="ARBA" id="ARBA00048428"/>
    </source>
</evidence>
<dbReference type="GO" id="GO:0030791">
    <property type="term" value="F:arsenite methyltransferase activity"/>
    <property type="evidence" value="ECO:0007669"/>
    <property type="project" value="UniProtKB-EC"/>
</dbReference>
<dbReference type="EMBL" id="CP000698">
    <property type="protein sequence ID" value="ABQ26623.1"/>
    <property type="molecule type" value="Genomic_DNA"/>
</dbReference>
<dbReference type="KEGG" id="gur:Gura_2444"/>
<keyword evidence="1 10" id="KW-0808">Transferase</keyword>
<evidence type="ECO:0000256" key="7">
    <source>
        <dbReference type="ARBA" id="ARBA00047943"/>
    </source>
</evidence>
<dbReference type="Proteomes" id="UP000006695">
    <property type="component" value="Chromosome"/>
</dbReference>
<comment type="catalytic activity">
    <reaction evidence="6">
        <text>arsenic triglutathione + [thioredoxin]-dithiol + S-adenosyl-L-methionine + 2 H2O = methylarsonous acid + [thioredoxin]-disulfide + 3 glutathione + S-adenosyl-L-homocysteine + H(+)</text>
        <dbReference type="Rhea" id="RHEA:69460"/>
        <dbReference type="Rhea" id="RHEA-COMP:10698"/>
        <dbReference type="Rhea" id="RHEA-COMP:10700"/>
        <dbReference type="ChEBI" id="CHEBI:15377"/>
        <dbReference type="ChEBI" id="CHEBI:15378"/>
        <dbReference type="ChEBI" id="CHEBI:17826"/>
        <dbReference type="ChEBI" id="CHEBI:29950"/>
        <dbReference type="ChEBI" id="CHEBI:50058"/>
        <dbReference type="ChEBI" id="CHEBI:57856"/>
        <dbReference type="ChEBI" id="CHEBI:57925"/>
        <dbReference type="ChEBI" id="CHEBI:59789"/>
        <dbReference type="ChEBI" id="CHEBI:183640"/>
        <dbReference type="EC" id="2.1.1.137"/>
    </reaction>
</comment>
<evidence type="ECO:0000256" key="5">
    <source>
        <dbReference type="ARBA" id="ARBA00034545"/>
    </source>
</evidence>
<proteinExistence type="inferred from homology"/>
<keyword evidence="10" id="KW-0489">Methyltransferase</keyword>
<evidence type="ECO:0000313" key="11">
    <source>
        <dbReference type="Proteomes" id="UP000006695"/>
    </source>
</evidence>
<dbReference type="NCBIfam" id="NF008823">
    <property type="entry name" value="PRK11873.1"/>
    <property type="match status" value="1"/>
</dbReference>
<dbReference type="InterPro" id="IPR029063">
    <property type="entry name" value="SAM-dependent_MTases_sf"/>
</dbReference>
<organism evidence="10 11">
    <name type="scientific">Geotalea uraniireducens (strain Rf4)</name>
    <name type="common">Geobacter uraniireducens</name>
    <dbReference type="NCBI Taxonomy" id="351605"/>
    <lineage>
        <taxon>Bacteria</taxon>
        <taxon>Pseudomonadati</taxon>
        <taxon>Thermodesulfobacteriota</taxon>
        <taxon>Desulfuromonadia</taxon>
        <taxon>Geobacterales</taxon>
        <taxon>Geobacteraceae</taxon>
        <taxon>Geotalea</taxon>
    </lineage>
</organism>
<dbReference type="EC" id="2.1.1.137" evidence="4"/>
<dbReference type="Pfam" id="PF13847">
    <property type="entry name" value="Methyltransf_31"/>
    <property type="match status" value="1"/>
</dbReference>
<dbReference type="RefSeq" id="WP_011939313.1">
    <property type="nucleotide sequence ID" value="NC_009483.1"/>
</dbReference>
<sequence>MSRPAEEIRNEVSRDYAKRIAAPAGCGCGCGSLSPQGPLATLAGYSATELSSVPAEMTTSSFACGNPLAYAGVREGDVVLDLGSGAGLDLLLAAQKVGPTGRVMGVDMTDAMIAKANENIRAAKVTNVEVRKGIIEALPVESGSVDWVISNCVINLSPEKQKVFREIFRVLKPGGTMLVSDIVAKDLPSELLAIPTLYSSCISGAISEEAYLEGLREAGMVEVKVLDRLVYDAGQIAGFAETALGEAFDRTPQISKRIGSYAKELAGKIWSAKVYGKKPA</sequence>
<dbReference type="STRING" id="351605.Gura_2444"/>
<dbReference type="Gene3D" id="3.40.50.150">
    <property type="entry name" value="Vaccinia Virus protein VP39"/>
    <property type="match status" value="1"/>
</dbReference>
<comment type="catalytic activity">
    <reaction evidence="7">
        <text>arsenic triglutathione + 2 [thioredoxin]-dithiol + 2 S-adenosyl-L-methionine + H2O = dimethylarsinous acid + 2 [thioredoxin]-disulfide + 3 glutathione + 2 S-adenosyl-L-homocysteine + 2 H(+)</text>
        <dbReference type="Rhea" id="RHEA:69464"/>
        <dbReference type="Rhea" id="RHEA-COMP:10698"/>
        <dbReference type="Rhea" id="RHEA-COMP:10700"/>
        <dbReference type="ChEBI" id="CHEBI:15377"/>
        <dbReference type="ChEBI" id="CHEBI:15378"/>
        <dbReference type="ChEBI" id="CHEBI:23808"/>
        <dbReference type="ChEBI" id="CHEBI:29950"/>
        <dbReference type="ChEBI" id="CHEBI:50058"/>
        <dbReference type="ChEBI" id="CHEBI:57856"/>
        <dbReference type="ChEBI" id="CHEBI:57925"/>
        <dbReference type="ChEBI" id="CHEBI:59789"/>
        <dbReference type="ChEBI" id="CHEBI:183640"/>
        <dbReference type="EC" id="2.1.1.137"/>
    </reaction>
</comment>
<dbReference type="SUPFAM" id="SSF53335">
    <property type="entry name" value="S-adenosyl-L-methionine-dependent methyltransferases"/>
    <property type="match status" value="1"/>
</dbReference>
<feature type="domain" description="Methyltransferase" evidence="9">
    <location>
        <begin position="75"/>
        <end position="219"/>
    </location>
</feature>
<dbReference type="HOGENOM" id="CLU_052868_1_1_7"/>
<name>A5G4A5_GEOUR</name>
<evidence type="ECO:0000259" key="9">
    <source>
        <dbReference type="Pfam" id="PF13847"/>
    </source>
</evidence>
<evidence type="ECO:0000256" key="4">
    <source>
        <dbReference type="ARBA" id="ARBA00034521"/>
    </source>
</evidence>
<keyword evidence="2" id="KW-0949">S-adenosyl-L-methionine</keyword>
<evidence type="ECO:0000313" key="10">
    <source>
        <dbReference type="EMBL" id="ABQ26623.1"/>
    </source>
</evidence>
<dbReference type="PANTHER" id="PTHR43675:SF8">
    <property type="entry name" value="ARSENITE METHYLTRANSFERASE"/>
    <property type="match status" value="1"/>
</dbReference>
<evidence type="ECO:0000256" key="3">
    <source>
        <dbReference type="ARBA" id="ARBA00034487"/>
    </source>
</evidence>